<dbReference type="CDD" id="cd00761">
    <property type="entry name" value="Glyco_tranf_GTA_type"/>
    <property type="match status" value="1"/>
</dbReference>
<dbReference type="KEGG" id="psti:SOO65_03690"/>
<dbReference type="EC" id="2.4.-.-" evidence="2"/>
<reference evidence="2 3" key="1">
    <citation type="submission" date="2023-11" db="EMBL/GenBank/DDBJ databases">
        <title>Peredibacter starrii A3.12.</title>
        <authorList>
            <person name="Mitchell R.J."/>
        </authorList>
    </citation>
    <scope>NUCLEOTIDE SEQUENCE [LARGE SCALE GENOMIC DNA]</scope>
    <source>
        <strain evidence="2 3">A3.12</strain>
    </source>
</reference>
<keyword evidence="2" id="KW-0328">Glycosyltransferase</keyword>
<feature type="domain" description="Glycosyltransferase 2-like" evidence="1">
    <location>
        <begin position="5"/>
        <end position="169"/>
    </location>
</feature>
<dbReference type="AlphaFoldDB" id="A0AAX4HRP0"/>
<dbReference type="InterPro" id="IPR001173">
    <property type="entry name" value="Glyco_trans_2-like"/>
</dbReference>
<accession>A0AAX4HRP0</accession>
<proteinExistence type="predicted"/>
<dbReference type="PANTHER" id="PTHR22916:SF64">
    <property type="entry name" value="TRANSFERASE, PUTATIVE-RELATED"/>
    <property type="match status" value="1"/>
</dbReference>
<keyword evidence="2" id="KW-0808">Transferase</keyword>
<dbReference type="SUPFAM" id="SSF53448">
    <property type="entry name" value="Nucleotide-diphospho-sugar transferases"/>
    <property type="match status" value="1"/>
</dbReference>
<protein>
    <submittedName>
        <fullName evidence="2">Glycosyltransferase</fullName>
        <ecNumber evidence="2">2.4.-.-</ecNumber>
    </submittedName>
</protein>
<dbReference type="Proteomes" id="UP001324634">
    <property type="component" value="Chromosome"/>
</dbReference>
<gene>
    <name evidence="2" type="ORF">SOO65_03690</name>
</gene>
<evidence type="ECO:0000313" key="3">
    <source>
        <dbReference type="Proteomes" id="UP001324634"/>
    </source>
</evidence>
<evidence type="ECO:0000259" key="1">
    <source>
        <dbReference type="Pfam" id="PF00535"/>
    </source>
</evidence>
<evidence type="ECO:0000313" key="2">
    <source>
        <dbReference type="EMBL" id="WPU65840.1"/>
    </source>
</evidence>
<keyword evidence="3" id="KW-1185">Reference proteome</keyword>
<sequence>MTEASIIVCTYNRASLLAKTLQRLSVDYENNPSLEVIVVDNNSTDNTEIIAKHYLKFKYFKETKQGLCHARNLGIENAKGRYILFLDDDAIPNDQYWAQRYIEFFNSNPECYAVGGEVFPNFETQAPRWILENQSFKNYLSILEFESTRKISNKEWLVGANIAYRRELFDLVGLFNPNLGRKGHNLLSSDEIEIQKKAEKLGLEFYLLKGVSVSHFIHKERLTKRWFIKRNFWQGRSNRILYPKNHLSFKRIARSILQFVSPRSSFKEKTDLFYIIGYYSPSIFFRN</sequence>
<name>A0AAX4HRP0_9BACT</name>
<dbReference type="Pfam" id="PF00535">
    <property type="entry name" value="Glycos_transf_2"/>
    <property type="match status" value="1"/>
</dbReference>
<dbReference type="Gene3D" id="3.90.550.10">
    <property type="entry name" value="Spore Coat Polysaccharide Biosynthesis Protein SpsA, Chain A"/>
    <property type="match status" value="1"/>
</dbReference>
<dbReference type="RefSeq" id="WP_321397115.1">
    <property type="nucleotide sequence ID" value="NZ_CP139487.1"/>
</dbReference>
<dbReference type="InterPro" id="IPR029044">
    <property type="entry name" value="Nucleotide-diphossugar_trans"/>
</dbReference>
<dbReference type="EMBL" id="CP139487">
    <property type="protein sequence ID" value="WPU65840.1"/>
    <property type="molecule type" value="Genomic_DNA"/>
</dbReference>
<dbReference type="PANTHER" id="PTHR22916">
    <property type="entry name" value="GLYCOSYLTRANSFERASE"/>
    <property type="match status" value="1"/>
</dbReference>
<dbReference type="GO" id="GO:0016758">
    <property type="term" value="F:hexosyltransferase activity"/>
    <property type="evidence" value="ECO:0007669"/>
    <property type="project" value="UniProtKB-ARBA"/>
</dbReference>
<organism evidence="2 3">
    <name type="scientific">Peredibacter starrii</name>
    <dbReference type="NCBI Taxonomy" id="28202"/>
    <lineage>
        <taxon>Bacteria</taxon>
        <taxon>Pseudomonadati</taxon>
        <taxon>Bdellovibrionota</taxon>
        <taxon>Bacteriovoracia</taxon>
        <taxon>Bacteriovoracales</taxon>
        <taxon>Bacteriovoracaceae</taxon>
        <taxon>Peredibacter</taxon>
    </lineage>
</organism>